<evidence type="ECO:0000256" key="1">
    <source>
        <dbReference type="SAM" id="MobiDB-lite"/>
    </source>
</evidence>
<dbReference type="EMBL" id="OZ034814">
    <property type="protein sequence ID" value="CAL1359364.1"/>
    <property type="molecule type" value="Genomic_DNA"/>
</dbReference>
<dbReference type="Proteomes" id="UP001497516">
    <property type="component" value="Chromosome 10"/>
</dbReference>
<accession>A0AAV2CS42</accession>
<gene>
    <name evidence="2" type="ORF">LTRI10_LOCUS6855</name>
</gene>
<feature type="region of interest" description="Disordered" evidence="1">
    <location>
        <begin position="34"/>
        <end position="60"/>
    </location>
</feature>
<protein>
    <submittedName>
        <fullName evidence="2">Uncharacterized protein</fullName>
    </submittedName>
</protein>
<evidence type="ECO:0000313" key="2">
    <source>
        <dbReference type="EMBL" id="CAL1359364.1"/>
    </source>
</evidence>
<sequence>MASISSKFPAKSLTKLLTFSPKSGISRSLSAAHCRSAFRDPNPEAGTHRRRSTRPHEARAPRLRCPAKAIKGKRRLPMKLKSPLPESPLETEISTPFIAKMSIRSGSVGTVTAARRPPTAVSWRVDPSLLNRTRSTFPFFTAFRNSLYRHWVPSGRSEATGWPAGRGRRPEGRGMATGGGK</sequence>
<keyword evidence="3" id="KW-1185">Reference proteome</keyword>
<proteinExistence type="predicted"/>
<evidence type="ECO:0000313" key="3">
    <source>
        <dbReference type="Proteomes" id="UP001497516"/>
    </source>
</evidence>
<organism evidence="2 3">
    <name type="scientific">Linum trigynum</name>
    <dbReference type="NCBI Taxonomy" id="586398"/>
    <lineage>
        <taxon>Eukaryota</taxon>
        <taxon>Viridiplantae</taxon>
        <taxon>Streptophyta</taxon>
        <taxon>Embryophyta</taxon>
        <taxon>Tracheophyta</taxon>
        <taxon>Spermatophyta</taxon>
        <taxon>Magnoliopsida</taxon>
        <taxon>eudicotyledons</taxon>
        <taxon>Gunneridae</taxon>
        <taxon>Pentapetalae</taxon>
        <taxon>rosids</taxon>
        <taxon>fabids</taxon>
        <taxon>Malpighiales</taxon>
        <taxon>Linaceae</taxon>
        <taxon>Linum</taxon>
    </lineage>
</organism>
<feature type="region of interest" description="Disordered" evidence="1">
    <location>
        <begin position="158"/>
        <end position="181"/>
    </location>
</feature>
<reference evidence="2 3" key="1">
    <citation type="submission" date="2024-04" db="EMBL/GenBank/DDBJ databases">
        <authorList>
            <person name="Fracassetti M."/>
        </authorList>
    </citation>
    <scope>NUCLEOTIDE SEQUENCE [LARGE SCALE GENOMIC DNA]</scope>
</reference>
<name>A0AAV2CS42_9ROSI</name>
<dbReference type="AlphaFoldDB" id="A0AAV2CS42"/>